<name>A0A3D8IPT8_9HELI</name>
<dbReference type="InterPro" id="IPR029044">
    <property type="entry name" value="Nucleotide-diphossugar_trans"/>
</dbReference>
<dbReference type="AlphaFoldDB" id="A0A3D8IPT8"/>
<dbReference type="OrthoDB" id="5372349at2"/>
<keyword evidence="5" id="KW-1185">Reference proteome</keyword>
<dbReference type="Pfam" id="PF00535">
    <property type="entry name" value="Glycos_transf_2"/>
    <property type="match status" value="1"/>
</dbReference>
<gene>
    <name evidence="4" type="ORF">CQA54_06200</name>
</gene>
<accession>A0A3D8IPT8</accession>
<feature type="domain" description="Glycosyltransferase 2-like" evidence="3">
    <location>
        <begin position="7"/>
        <end position="177"/>
    </location>
</feature>
<proteinExistence type="predicted"/>
<organism evidence="4 5">
    <name type="scientific">Helicobacter equorum</name>
    <dbReference type="NCBI Taxonomy" id="361872"/>
    <lineage>
        <taxon>Bacteria</taxon>
        <taxon>Pseudomonadati</taxon>
        <taxon>Campylobacterota</taxon>
        <taxon>Epsilonproteobacteria</taxon>
        <taxon>Campylobacterales</taxon>
        <taxon>Helicobacteraceae</taxon>
        <taxon>Helicobacter</taxon>
    </lineage>
</organism>
<evidence type="ECO:0000259" key="3">
    <source>
        <dbReference type="Pfam" id="PF00535"/>
    </source>
</evidence>
<dbReference type="Gene3D" id="3.90.550.10">
    <property type="entry name" value="Spore Coat Polysaccharide Biosynthesis Protein SpsA, Chain A"/>
    <property type="match status" value="1"/>
</dbReference>
<reference evidence="4 5" key="1">
    <citation type="submission" date="2018-04" db="EMBL/GenBank/DDBJ databases">
        <title>Novel Campyloabacter and Helicobacter Species and Strains.</title>
        <authorList>
            <person name="Mannion A.J."/>
            <person name="Shen Z."/>
            <person name="Fox J.G."/>
        </authorList>
    </citation>
    <scope>NUCLEOTIDE SEQUENCE [LARGE SCALE GENOMIC DNA]</scope>
    <source>
        <strain evidence="4 5">MIT 12-6600</strain>
    </source>
</reference>
<evidence type="ECO:0000313" key="5">
    <source>
        <dbReference type="Proteomes" id="UP000256514"/>
    </source>
</evidence>
<comment type="caution">
    <text evidence="4">The sequence shown here is derived from an EMBL/GenBank/DDBJ whole genome shotgun (WGS) entry which is preliminary data.</text>
</comment>
<evidence type="ECO:0000256" key="1">
    <source>
        <dbReference type="ARBA" id="ARBA00022676"/>
    </source>
</evidence>
<evidence type="ECO:0000256" key="2">
    <source>
        <dbReference type="ARBA" id="ARBA00022679"/>
    </source>
</evidence>
<dbReference type="PANTHER" id="PTHR22916:SF51">
    <property type="entry name" value="GLYCOSYLTRANSFERASE EPSH-RELATED"/>
    <property type="match status" value="1"/>
</dbReference>
<sequence>MNPFFYIIVPIYNVQTYLHQCLDSLINQTYTHFKAILINDGSTDLSGQIAQEYCDKDSRFVLITQQNAGLSMARNAGLAYIKNDLLSIRGGDNRYIVFVDSDDYIELDGLQCLATIISSNPSLDTIICNRAYHDTTLRDAIFFPTNDENKIFNYADILQQYPHICVYSVWLFVYQCDFLFHTAHIFEPYIYHEDNLFISYLLTLTQRAYITDTPIYHYRVSRQGSIMNTKTKIRFCDGVYSYFILTKRFYELSNDAQHEIQRDYLWYWASFFLKETLRGLQKYGYTKELRFNKSDLKTFYPFMDKKYRFCYHLPRIYGLPKKVRLWFMRYFGAKQ</sequence>
<dbReference type="SUPFAM" id="SSF53448">
    <property type="entry name" value="Nucleotide-diphospho-sugar transferases"/>
    <property type="match status" value="1"/>
</dbReference>
<evidence type="ECO:0000313" key="4">
    <source>
        <dbReference type="EMBL" id="RDU66935.1"/>
    </source>
</evidence>
<keyword evidence="1" id="KW-0328">Glycosyltransferase</keyword>
<dbReference type="Proteomes" id="UP000256514">
    <property type="component" value="Unassembled WGS sequence"/>
</dbReference>
<dbReference type="RefSeq" id="WP_115571248.1">
    <property type="nucleotide sequence ID" value="NZ_NXLT01000004.1"/>
</dbReference>
<keyword evidence="2" id="KW-0808">Transferase</keyword>
<dbReference type="GO" id="GO:0016758">
    <property type="term" value="F:hexosyltransferase activity"/>
    <property type="evidence" value="ECO:0007669"/>
    <property type="project" value="UniProtKB-ARBA"/>
</dbReference>
<protein>
    <recommendedName>
        <fullName evidence="3">Glycosyltransferase 2-like domain-containing protein</fullName>
    </recommendedName>
</protein>
<dbReference type="EMBL" id="NXLT01000004">
    <property type="protein sequence ID" value="RDU66935.1"/>
    <property type="molecule type" value="Genomic_DNA"/>
</dbReference>
<dbReference type="InterPro" id="IPR001173">
    <property type="entry name" value="Glyco_trans_2-like"/>
</dbReference>
<dbReference type="PANTHER" id="PTHR22916">
    <property type="entry name" value="GLYCOSYLTRANSFERASE"/>
    <property type="match status" value="1"/>
</dbReference>
<dbReference type="CDD" id="cd00761">
    <property type="entry name" value="Glyco_tranf_GTA_type"/>
    <property type="match status" value="1"/>
</dbReference>